<gene>
    <name evidence="1" type="ORF">DICPUDRAFT_153621</name>
</gene>
<reference evidence="2" key="1">
    <citation type="journal article" date="2011" name="Genome Biol.">
        <title>Comparative genomics of the social amoebae Dictyostelium discoideum and Dictyostelium purpureum.</title>
        <authorList>
            <consortium name="US DOE Joint Genome Institute (JGI-PGF)"/>
            <person name="Sucgang R."/>
            <person name="Kuo A."/>
            <person name="Tian X."/>
            <person name="Salerno W."/>
            <person name="Parikh A."/>
            <person name="Feasley C.L."/>
            <person name="Dalin E."/>
            <person name="Tu H."/>
            <person name="Huang E."/>
            <person name="Barry K."/>
            <person name="Lindquist E."/>
            <person name="Shapiro H."/>
            <person name="Bruce D."/>
            <person name="Schmutz J."/>
            <person name="Salamov A."/>
            <person name="Fey P."/>
            <person name="Gaudet P."/>
            <person name="Anjard C."/>
            <person name="Babu M.M."/>
            <person name="Basu S."/>
            <person name="Bushmanova Y."/>
            <person name="van der Wel H."/>
            <person name="Katoh-Kurasawa M."/>
            <person name="Dinh C."/>
            <person name="Coutinho P.M."/>
            <person name="Saito T."/>
            <person name="Elias M."/>
            <person name="Schaap P."/>
            <person name="Kay R.R."/>
            <person name="Henrissat B."/>
            <person name="Eichinger L."/>
            <person name="Rivero F."/>
            <person name="Putnam N.H."/>
            <person name="West C.M."/>
            <person name="Loomis W.F."/>
            <person name="Chisholm R.L."/>
            <person name="Shaulsky G."/>
            <person name="Strassmann J.E."/>
            <person name="Queller D.C."/>
            <person name="Kuspa A."/>
            <person name="Grigoriev I.V."/>
        </authorList>
    </citation>
    <scope>NUCLEOTIDE SEQUENCE [LARGE SCALE GENOMIC DNA]</scope>
    <source>
        <strain evidence="2">QSDP1</strain>
    </source>
</reference>
<sequence length="199" mass="22496">MKTKISIIGSAREPLLKKQHYSYMYDTFKKFLKDNNINSNDIILVSGGAAWSDHVAIKAFLNNLGSELIIYLPCELIKVSSLSTNSLDNDGESSNYQFKDNGNKDWDYNPGASLNYYHRIFSKEVGVNNSINEIIKAKEKGATIDTTSNGFLERNDRVSDSDIIIAFTFSKESEPKKGSGTSYTWEKSKSKFKYHFTLN</sequence>
<organism evidence="1 2">
    <name type="scientific">Dictyostelium purpureum</name>
    <name type="common">Slime mold</name>
    <dbReference type="NCBI Taxonomy" id="5786"/>
    <lineage>
        <taxon>Eukaryota</taxon>
        <taxon>Amoebozoa</taxon>
        <taxon>Evosea</taxon>
        <taxon>Eumycetozoa</taxon>
        <taxon>Dictyostelia</taxon>
        <taxon>Dictyosteliales</taxon>
        <taxon>Dictyosteliaceae</taxon>
        <taxon>Dictyostelium</taxon>
    </lineage>
</organism>
<dbReference type="KEGG" id="dpp:DICPUDRAFT_153621"/>
<dbReference type="Proteomes" id="UP000001064">
    <property type="component" value="Unassembled WGS sequence"/>
</dbReference>
<evidence type="ECO:0000313" key="1">
    <source>
        <dbReference type="EMBL" id="EGC34220.1"/>
    </source>
</evidence>
<dbReference type="RefSeq" id="XP_003289272.1">
    <property type="nucleotide sequence ID" value="XM_003289224.1"/>
</dbReference>
<dbReference type="EMBL" id="GL871107">
    <property type="protein sequence ID" value="EGC34220.1"/>
    <property type="molecule type" value="Genomic_DNA"/>
</dbReference>
<dbReference type="VEuPathDB" id="AmoebaDB:DICPUDRAFT_153621"/>
<dbReference type="InParanoid" id="F0ZPC5"/>
<keyword evidence="2" id="KW-1185">Reference proteome</keyword>
<dbReference type="GeneID" id="10502158"/>
<accession>F0ZPC5</accession>
<protein>
    <submittedName>
        <fullName evidence="1">Uncharacterized protein</fullName>
    </submittedName>
</protein>
<dbReference type="AlphaFoldDB" id="F0ZPC5"/>
<evidence type="ECO:0000313" key="2">
    <source>
        <dbReference type="Proteomes" id="UP000001064"/>
    </source>
</evidence>
<name>F0ZPC5_DICPU</name>
<proteinExistence type="predicted"/>
<dbReference type="OrthoDB" id="2134456at2759"/>